<evidence type="ECO:0000259" key="2">
    <source>
        <dbReference type="Pfam" id="PF13683"/>
    </source>
</evidence>
<dbReference type="Proteomes" id="UP001597063">
    <property type="component" value="Unassembled WGS sequence"/>
</dbReference>
<dbReference type="InterPro" id="IPR036397">
    <property type="entry name" value="RNaseH_sf"/>
</dbReference>
<evidence type="ECO:0000313" key="4">
    <source>
        <dbReference type="Proteomes" id="UP001597063"/>
    </source>
</evidence>
<sequence>MTQQARSLIRGRDPKFTDAFDAVLTAAGITVLRTPPQSPRADAFAERWVGSVRRERTDQLLIFSQRHLEAVLRIYADHSNGHRPHRSLEQRPPTPSPNRLPSAAAFHQTRILGG</sequence>
<dbReference type="InterPro" id="IPR012337">
    <property type="entry name" value="RNaseH-like_sf"/>
</dbReference>
<organism evidence="3 4">
    <name type="scientific">Actinomadura fibrosa</name>
    <dbReference type="NCBI Taxonomy" id="111802"/>
    <lineage>
        <taxon>Bacteria</taxon>
        <taxon>Bacillati</taxon>
        <taxon>Actinomycetota</taxon>
        <taxon>Actinomycetes</taxon>
        <taxon>Streptosporangiales</taxon>
        <taxon>Thermomonosporaceae</taxon>
        <taxon>Actinomadura</taxon>
    </lineage>
</organism>
<protein>
    <submittedName>
        <fullName evidence="3">Integrase core domain-containing protein</fullName>
    </submittedName>
</protein>
<proteinExistence type="predicted"/>
<dbReference type="InterPro" id="IPR001584">
    <property type="entry name" value="Integrase_cat-core"/>
</dbReference>
<dbReference type="RefSeq" id="WP_207399940.1">
    <property type="nucleotide sequence ID" value="NZ_CAACUY010000080.1"/>
</dbReference>
<dbReference type="Pfam" id="PF13683">
    <property type="entry name" value="rve_3"/>
    <property type="match status" value="1"/>
</dbReference>
<feature type="region of interest" description="Disordered" evidence="1">
    <location>
        <begin position="79"/>
        <end position="106"/>
    </location>
</feature>
<comment type="caution">
    <text evidence="3">The sequence shown here is derived from an EMBL/GenBank/DDBJ whole genome shotgun (WGS) entry which is preliminary data.</text>
</comment>
<feature type="domain" description="Integrase catalytic" evidence="2">
    <location>
        <begin position="28"/>
        <end position="93"/>
    </location>
</feature>
<evidence type="ECO:0000256" key="1">
    <source>
        <dbReference type="SAM" id="MobiDB-lite"/>
    </source>
</evidence>
<dbReference type="EMBL" id="JBHTGP010000031">
    <property type="protein sequence ID" value="MFD0691642.1"/>
    <property type="molecule type" value="Genomic_DNA"/>
</dbReference>
<evidence type="ECO:0000313" key="3">
    <source>
        <dbReference type="EMBL" id="MFD0691642.1"/>
    </source>
</evidence>
<dbReference type="Gene3D" id="3.30.420.10">
    <property type="entry name" value="Ribonuclease H-like superfamily/Ribonuclease H"/>
    <property type="match status" value="1"/>
</dbReference>
<reference evidence="4" key="1">
    <citation type="journal article" date="2019" name="Int. J. Syst. Evol. Microbiol.">
        <title>The Global Catalogue of Microorganisms (GCM) 10K type strain sequencing project: providing services to taxonomists for standard genome sequencing and annotation.</title>
        <authorList>
            <consortium name="The Broad Institute Genomics Platform"/>
            <consortium name="The Broad Institute Genome Sequencing Center for Infectious Disease"/>
            <person name="Wu L."/>
            <person name="Ma J."/>
        </authorList>
    </citation>
    <scope>NUCLEOTIDE SEQUENCE [LARGE SCALE GENOMIC DNA]</scope>
    <source>
        <strain evidence="4">JCM 9371</strain>
    </source>
</reference>
<dbReference type="SUPFAM" id="SSF53098">
    <property type="entry name" value="Ribonuclease H-like"/>
    <property type="match status" value="1"/>
</dbReference>
<gene>
    <name evidence="3" type="ORF">ACFQZM_44635</name>
</gene>
<name>A0ABW2Y2Q9_9ACTN</name>
<keyword evidence="4" id="KW-1185">Reference proteome</keyword>
<accession>A0ABW2Y2Q9</accession>